<evidence type="ECO:0000313" key="15">
    <source>
        <dbReference type="Proteomes" id="UP001597375"/>
    </source>
</evidence>
<evidence type="ECO:0000259" key="13">
    <source>
        <dbReference type="Pfam" id="PF02910"/>
    </source>
</evidence>
<protein>
    <recommendedName>
        <fullName evidence="4 10">L-aspartate oxidase</fullName>
        <ecNumber evidence="4 10">1.4.3.16</ecNumber>
    </recommendedName>
</protein>
<dbReference type="PANTHER" id="PTHR42716">
    <property type="entry name" value="L-ASPARTATE OXIDASE"/>
    <property type="match status" value="1"/>
</dbReference>
<name>A0ABW5D6J3_9BACT</name>
<keyword evidence="5 11" id="KW-0285">Flavoprotein</keyword>
<dbReference type="PRINTS" id="PR00368">
    <property type="entry name" value="FADPNR"/>
</dbReference>
<dbReference type="EMBL" id="JBHUIT010000007">
    <property type="protein sequence ID" value="MFD2256355.1"/>
    <property type="molecule type" value="Genomic_DNA"/>
</dbReference>
<dbReference type="RefSeq" id="WP_386819519.1">
    <property type="nucleotide sequence ID" value="NZ_JBHUIT010000007.1"/>
</dbReference>
<evidence type="ECO:0000256" key="6">
    <source>
        <dbReference type="ARBA" id="ARBA00022642"/>
    </source>
</evidence>
<evidence type="ECO:0000256" key="11">
    <source>
        <dbReference type="RuleBase" id="RU362049"/>
    </source>
</evidence>
<dbReference type="InterPro" id="IPR027477">
    <property type="entry name" value="Succ_DH/fumarate_Rdtase_cat_sf"/>
</dbReference>
<feature type="domain" description="Fumarate reductase/succinate dehydrogenase flavoprotein-like C-terminal" evidence="13">
    <location>
        <begin position="443"/>
        <end position="534"/>
    </location>
</feature>
<dbReference type="EC" id="1.4.3.16" evidence="4 10"/>
<dbReference type="InterPro" id="IPR037099">
    <property type="entry name" value="Fum_R/Succ_DH_flav-like_C_sf"/>
</dbReference>
<evidence type="ECO:0000256" key="5">
    <source>
        <dbReference type="ARBA" id="ARBA00022630"/>
    </source>
</evidence>
<evidence type="ECO:0000256" key="10">
    <source>
        <dbReference type="NCBIfam" id="TIGR00551"/>
    </source>
</evidence>
<comment type="pathway">
    <text evidence="2 11">Cofactor biosynthesis; NAD(+) biosynthesis; iminoaspartate from L-aspartate (oxidase route): step 1/1.</text>
</comment>
<keyword evidence="7 11" id="KW-0274">FAD</keyword>
<dbReference type="PANTHER" id="PTHR42716:SF2">
    <property type="entry name" value="L-ASPARTATE OXIDASE, CHLOROPLASTIC"/>
    <property type="match status" value="1"/>
</dbReference>
<evidence type="ECO:0000256" key="2">
    <source>
        <dbReference type="ARBA" id="ARBA00004950"/>
    </source>
</evidence>
<keyword evidence="8 11" id="KW-0560">Oxidoreductase</keyword>
<dbReference type="NCBIfam" id="NF006567">
    <property type="entry name" value="PRK09077.1"/>
    <property type="match status" value="1"/>
</dbReference>
<feature type="domain" description="FAD-dependent oxidoreductase 2 FAD-binding" evidence="12">
    <location>
        <begin position="4"/>
        <end position="391"/>
    </location>
</feature>
<evidence type="ECO:0000313" key="14">
    <source>
        <dbReference type="EMBL" id="MFD2256355.1"/>
    </source>
</evidence>
<accession>A0ABW5D6J3</accession>
<dbReference type="InterPro" id="IPR015939">
    <property type="entry name" value="Fum_Rdtase/Succ_DH_flav-like_C"/>
</dbReference>
<dbReference type="Pfam" id="PF00890">
    <property type="entry name" value="FAD_binding_2"/>
    <property type="match status" value="1"/>
</dbReference>
<evidence type="ECO:0000256" key="9">
    <source>
        <dbReference type="ARBA" id="ARBA00048305"/>
    </source>
</evidence>
<dbReference type="PIRSF" id="PIRSF000171">
    <property type="entry name" value="SDHA_APRA_LASPO"/>
    <property type="match status" value="1"/>
</dbReference>
<evidence type="ECO:0000256" key="8">
    <source>
        <dbReference type="ARBA" id="ARBA00023002"/>
    </source>
</evidence>
<evidence type="ECO:0000256" key="3">
    <source>
        <dbReference type="ARBA" id="ARBA00008562"/>
    </source>
</evidence>
<evidence type="ECO:0000256" key="1">
    <source>
        <dbReference type="ARBA" id="ARBA00001974"/>
    </source>
</evidence>
<proteinExistence type="inferred from homology"/>
<reference evidence="15" key="1">
    <citation type="journal article" date="2019" name="Int. J. Syst. Evol. Microbiol.">
        <title>The Global Catalogue of Microorganisms (GCM) 10K type strain sequencing project: providing services to taxonomists for standard genome sequencing and annotation.</title>
        <authorList>
            <consortium name="The Broad Institute Genomics Platform"/>
            <consortium name="The Broad Institute Genome Sequencing Center for Infectious Disease"/>
            <person name="Wu L."/>
            <person name="Ma J."/>
        </authorList>
    </citation>
    <scope>NUCLEOTIDE SEQUENCE [LARGE SCALE GENOMIC DNA]</scope>
    <source>
        <strain evidence="15">CGMCC 4.7106</strain>
    </source>
</reference>
<dbReference type="Pfam" id="PF02910">
    <property type="entry name" value="Succ_DH_flav_C"/>
    <property type="match status" value="1"/>
</dbReference>
<sequence length="537" mass="59294">MSSDFLVVGAGIAGLTFALRAAKHGTVVVLTKGKAEESNTAWAQGGIASVLPENLRAEGDSVESHIVDTLDAGAGLCDEEVVRRIIEEGDDTIDDLLSYGVEFDKEDGRFMLGKEGGHTHRRILHARDTTGREISRALLAAARKEPNITLLENHFVIDLITSARLDVVSNDRILGAYVLAKNTGEVTIFRSDRVLLAAGGCGKVYLYTTNPDSATGDGVALGWRAGASVANMEFIQFHPTCFYNPAATGPEARSFLVSEAVRGEGGILRNAKGEDFTKKVDPRGSLAPRDIVARAIDQEIKRTGAACVYLDVTHKPKGFMKEHFPYIYETLMKFGVDCETTPIPVVPAAHYMCGGLKTDVNGKTSVRGLYAVGEVGSTGLHGANRLASNSLLEGNVLARLALDEMMRLYPPDKPVIDPPLIPEWHHGDVAEPDELVVIYHNWDEIRRLMWDYVSIVRTDNRLRRAAARLRNLKKEVREFYWGHRVNADILELRNLVTVASLIVECALRRRESRGLHYTLDYPESDDRFIKNTTLRKF</sequence>
<dbReference type="Gene3D" id="3.50.50.60">
    <property type="entry name" value="FAD/NAD(P)-binding domain"/>
    <property type="match status" value="1"/>
</dbReference>
<comment type="subcellular location">
    <subcellularLocation>
        <location evidence="11">Cytoplasm</location>
    </subcellularLocation>
</comment>
<keyword evidence="6 11" id="KW-0662">Pyridine nucleotide biosynthesis</keyword>
<dbReference type="PRINTS" id="PR00411">
    <property type="entry name" value="PNDRDTASEI"/>
</dbReference>
<dbReference type="SUPFAM" id="SSF51905">
    <property type="entry name" value="FAD/NAD(P)-binding domain"/>
    <property type="match status" value="1"/>
</dbReference>
<keyword evidence="15" id="KW-1185">Reference proteome</keyword>
<comment type="cofactor">
    <cofactor evidence="1 11">
        <name>FAD</name>
        <dbReference type="ChEBI" id="CHEBI:57692"/>
    </cofactor>
</comment>
<gene>
    <name evidence="14" type="primary">nadB</name>
    <name evidence="14" type="ORF">ACFSSA_06695</name>
</gene>
<evidence type="ECO:0000259" key="12">
    <source>
        <dbReference type="Pfam" id="PF00890"/>
    </source>
</evidence>
<dbReference type="SUPFAM" id="SSF56425">
    <property type="entry name" value="Succinate dehydrogenase/fumarate reductase flavoprotein, catalytic domain"/>
    <property type="match status" value="1"/>
</dbReference>
<comment type="caution">
    <text evidence="14">The sequence shown here is derived from an EMBL/GenBank/DDBJ whole genome shotgun (WGS) entry which is preliminary data.</text>
</comment>
<comment type="catalytic activity">
    <reaction evidence="9">
        <text>L-aspartate + O2 = iminosuccinate + H2O2</text>
        <dbReference type="Rhea" id="RHEA:25876"/>
        <dbReference type="ChEBI" id="CHEBI:15379"/>
        <dbReference type="ChEBI" id="CHEBI:16240"/>
        <dbReference type="ChEBI" id="CHEBI:29991"/>
        <dbReference type="ChEBI" id="CHEBI:77875"/>
        <dbReference type="EC" id="1.4.3.16"/>
    </reaction>
    <physiologicalReaction direction="left-to-right" evidence="9">
        <dbReference type="Rhea" id="RHEA:25877"/>
    </physiologicalReaction>
</comment>
<dbReference type="InterPro" id="IPR036188">
    <property type="entry name" value="FAD/NAD-bd_sf"/>
</dbReference>
<dbReference type="Proteomes" id="UP001597375">
    <property type="component" value="Unassembled WGS sequence"/>
</dbReference>
<comment type="similarity">
    <text evidence="3 11">Belongs to the FAD-dependent oxidoreductase 2 family. NadB subfamily.</text>
</comment>
<dbReference type="NCBIfam" id="TIGR00551">
    <property type="entry name" value="nadB"/>
    <property type="match status" value="1"/>
</dbReference>
<dbReference type="InterPro" id="IPR005288">
    <property type="entry name" value="NadB"/>
</dbReference>
<dbReference type="Gene3D" id="1.20.58.100">
    <property type="entry name" value="Fumarate reductase/succinate dehydrogenase flavoprotein-like, C-terminal domain"/>
    <property type="match status" value="1"/>
</dbReference>
<evidence type="ECO:0000256" key="7">
    <source>
        <dbReference type="ARBA" id="ARBA00022827"/>
    </source>
</evidence>
<dbReference type="InterPro" id="IPR003953">
    <property type="entry name" value="FAD-dep_OxRdtase_2_FAD-bd"/>
</dbReference>
<comment type="function">
    <text evidence="11">Catalyzes the oxidation of L-aspartate to iminoaspartate.</text>
</comment>
<evidence type="ECO:0000256" key="4">
    <source>
        <dbReference type="ARBA" id="ARBA00012173"/>
    </source>
</evidence>
<organism evidence="14 15">
    <name type="scientific">Luteolibacter algae</name>
    <dbReference type="NCBI Taxonomy" id="454151"/>
    <lineage>
        <taxon>Bacteria</taxon>
        <taxon>Pseudomonadati</taxon>
        <taxon>Verrucomicrobiota</taxon>
        <taxon>Verrucomicrobiia</taxon>
        <taxon>Verrucomicrobiales</taxon>
        <taxon>Verrucomicrobiaceae</taxon>
        <taxon>Luteolibacter</taxon>
    </lineage>
</organism>
<dbReference type="SUPFAM" id="SSF46977">
    <property type="entry name" value="Succinate dehydrogenase/fumarate reductase flavoprotein C-terminal domain"/>
    <property type="match status" value="1"/>
</dbReference>
<dbReference type="GO" id="GO:0008734">
    <property type="term" value="F:L-aspartate oxidase activity"/>
    <property type="evidence" value="ECO:0007669"/>
    <property type="project" value="UniProtKB-EC"/>
</dbReference>
<dbReference type="Gene3D" id="3.90.700.10">
    <property type="entry name" value="Succinate dehydrogenase/fumarate reductase flavoprotein, catalytic domain"/>
    <property type="match status" value="1"/>
</dbReference>